<dbReference type="EMBL" id="KK583200">
    <property type="protein sequence ID" value="KDO30912.1"/>
    <property type="molecule type" value="Genomic_DNA"/>
</dbReference>
<keyword evidence="4" id="KW-0928">Hypersensitive response elicitation</keyword>
<keyword evidence="5" id="KW-1015">Disulfide bond</keyword>
<accession>A0A067CVT2</accession>
<dbReference type="Proteomes" id="UP000030745">
    <property type="component" value="Unassembled WGS sequence"/>
</dbReference>
<keyword evidence="3" id="KW-0964">Secreted</keyword>
<keyword evidence="6" id="KW-1133">Transmembrane helix</keyword>
<dbReference type="GO" id="GO:0005576">
    <property type="term" value="C:extracellular region"/>
    <property type="evidence" value="ECO:0007669"/>
    <property type="project" value="UniProtKB-SubCell"/>
</dbReference>
<evidence type="ECO:0000256" key="6">
    <source>
        <dbReference type="SAM" id="Phobius"/>
    </source>
</evidence>
<proteinExistence type="inferred from homology"/>
<feature type="transmembrane region" description="Helical" evidence="6">
    <location>
        <begin position="248"/>
        <end position="268"/>
    </location>
</feature>
<keyword evidence="6" id="KW-0472">Membrane</keyword>
<dbReference type="InterPro" id="IPR002200">
    <property type="entry name" value="Elicitin"/>
</dbReference>
<evidence type="ECO:0008006" key="10">
    <source>
        <dbReference type="Google" id="ProtNLM"/>
    </source>
</evidence>
<reference evidence="8 9" key="1">
    <citation type="journal article" date="2013" name="PLoS Genet.">
        <title>Distinctive expansion of potential virulence genes in the genome of the oomycete fish pathogen Saprolegnia parasitica.</title>
        <authorList>
            <person name="Jiang R.H."/>
            <person name="de Bruijn I."/>
            <person name="Haas B.J."/>
            <person name="Belmonte R."/>
            <person name="Lobach L."/>
            <person name="Christie J."/>
            <person name="van den Ackerveken G."/>
            <person name="Bottin A."/>
            <person name="Bulone V."/>
            <person name="Diaz-Moreno S.M."/>
            <person name="Dumas B."/>
            <person name="Fan L."/>
            <person name="Gaulin E."/>
            <person name="Govers F."/>
            <person name="Grenville-Briggs L.J."/>
            <person name="Horner N.R."/>
            <person name="Levin J.Z."/>
            <person name="Mammella M."/>
            <person name="Meijer H.J."/>
            <person name="Morris P."/>
            <person name="Nusbaum C."/>
            <person name="Oome S."/>
            <person name="Phillips A.J."/>
            <person name="van Rooyen D."/>
            <person name="Rzeszutek E."/>
            <person name="Saraiva M."/>
            <person name="Secombes C.J."/>
            <person name="Seidl M.F."/>
            <person name="Snel B."/>
            <person name="Stassen J.H."/>
            <person name="Sykes S."/>
            <person name="Tripathy S."/>
            <person name="van den Berg H."/>
            <person name="Vega-Arreguin J.C."/>
            <person name="Wawra S."/>
            <person name="Young S.K."/>
            <person name="Zeng Q."/>
            <person name="Dieguez-Uribeondo J."/>
            <person name="Russ C."/>
            <person name="Tyler B.M."/>
            <person name="van West P."/>
        </authorList>
    </citation>
    <scope>NUCLEOTIDE SEQUENCE [LARGE SCALE GENOMIC DNA]</scope>
    <source>
        <strain evidence="8 9">CBS 223.65</strain>
    </source>
</reference>
<name>A0A067CVT2_SAPPC</name>
<evidence type="ECO:0000256" key="3">
    <source>
        <dbReference type="ARBA" id="ARBA00022525"/>
    </source>
</evidence>
<dbReference type="STRING" id="695850.A0A067CVT2"/>
<dbReference type="OMA" id="YGSEITW"/>
<sequence>MKLSALFFSAMATAVLATQKHCTKADFEGLNSQLTAHATYTACASDVGVSVEAFAKMKELTPEQTTALIGSSNCKALWTKAQAAAKSNGCLELHYGSEITWPMVTSMLEVGSYPKVTARCDQADFQKALGPLFQNQNIMPCFSATGLYANLFTKTMPTKEQIMSFGQNDFCRALYNDAIKLLSGLPHCAVDSKGFDIHAIEKLDFDSFIGWVSIGSDLLHQQVAPQLMTMAMSALQPEDVSDGSSSTLLVSGSVAAGFLLAFVAMFVYNKARDEPARYGESSGLLQI</sequence>
<dbReference type="GeneID" id="24127239"/>
<keyword evidence="9" id="KW-1185">Reference proteome</keyword>
<protein>
    <recommendedName>
        <fullName evidence="10">Secreted protein</fullName>
    </recommendedName>
</protein>
<comment type="similarity">
    <text evidence="2">Belongs to the elicitin family.</text>
</comment>
<feature type="signal peptide" evidence="7">
    <location>
        <begin position="1"/>
        <end position="17"/>
    </location>
</feature>
<evidence type="ECO:0000313" key="8">
    <source>
        <dbReference type="EMBL" id="KDO30912.1"/>
    </source>
</evidence>
<evidence type="ECO:0000256" key="4">
    <source>
        <dbReference type="ARBA" id="ARBA00022978"/>
    </source>
</evidence>
<evidence type="ECO:0000256" key="1">
    <source>
        <dbReference type="ARBA" id="ARBA00004613"/>
    </source>
</evidence>
<dbReference type="VEuPathDB" id="FungiDB:SPRG_04815"/>
<evidence type="ECO:0000256" key="2">
    <source>
        <dbReference type="ARBA" id="ARBA00009544"/>
    </source>
</evidence>
<dbReference type="AlphaFoldDB" id="A0A067CVT2"/>
<evidence type="ECO:0000256" key="7">
    <source>
        <dbReference type="SAM" id="SignalP"/>
    </source>
</evidence>
<dbReference type="SUPFAM" id="SSF48647">
    <property type="entry name" value="Fungal elicitin"/>
    <property type="match status" value="1"/>
</dbReference>
<keyword evidence="7" id="KW-0732">Signal</keyword>
<dbReference type="KEGG" id="spar:SPRG_04815"/>
<dbReference type="OrthoDB" id="65906at2759"/>
<organism evidence="8 9">
    <name type="scientific">Saprolegnia parasitica (strain CBS 223.65)</name>
    <dbReference type="NCBI Taxonomy" id="695850"/>
    <lineage>
        <taxon>Eukaryota</taxon>
        <taxon>Sar</taxon>
        <taxon>Stramenopiles</taxon>
        <taxon>Oomycota</taxon>
        <taxon>Saprolegniomycetes</taxon>
        <taxon>Saprolegniales</taxon>
        <taxon>Saprolegniaceae</taxon>
        <taxon>Saprolegnia</taxon>
    </lineage>
</organism>
<gene>
    <name evidence="8" type="ORF">SPRG_04815</name>
</gene>
<dbReference type="Gene3D" id="1.10.239.10">
    <property type="entry name" value="Elicitin domain"/>
    <property type="match status" value="2"/>
</dbReference>
<comment type="subcellular location">
    <subcellularLocation>
        <location evidence="1">Secreted</location>
    </subcellularLocation>
</comment>
<dbReference type="RefSeq" id="XP_012198604.1">
    <property type="nucleotide sequence ID" value="XM_012343214.1"/>
</dbReference>
<dbReference type="Pfam" id="PF00964">
    <property type="entry name" value="Elicitin"/>
    <property type="match status" value="1"/>
</dbReference>
<evidence type="ECO:0000256" key="5">
    <source>
        <dbReference type="ARBA" id="ARBA00023157"/>
    </source>
</evidence>
<dbReference type="InterPro" id="IPR036470">
    <property type="entry name" value="Elicitin_sf"/>
</dbReference>
<dbReference type="GO" id="GO:0052040">
    <property type="term" value="P:symbiont-mediated perturbation of host programmed cell death"/>
    <property type="evidence" value="ECO:0007669"/>
    <property type="project" value="UniProtKB-KW"/>
</dbReference>
<feature type="chain" id="PRO_5001634947" description="Secreted protein" evidence="7">
    <location>
        <begin position="18"/>
        <end position="287"/>
    </location>
</feature>
<keyword evidence="6" id="KW-0812">Transmembrane</keyword>
<evidence type="ECO:0000313" key="9">
    <source>
        <dbReference type="Proteomes" id="UP000030745"/>
    </source>
</evidence>